<dbReference type="KEGG" id="amg:AMEC673_02820"/>
<evidence type="ECO:0000313" key="2">
    <source>
        <dbReference type="Proteomes" id="UP000006296"/>
    </source>
</evidence>
<dbReference type="Proteomes" id="UP000006296">
    <property type="component" value="Chromosome"/>
</dbReference>
<dbReference type="RefSeq" id="WP_014948204.1">
    <property type="nucleotide sequence ID" value="NC_018678.1"/>
</dbReference>
<gene>
    <name evidence="1" type="ordered locus">AMEC673_02820</name>
</gene>
<dbReference type="EMBL" id="CP003844">
    <property type="protein sequence ID" value="AFT73265.1"/>
    <property type="molecule type" value="Genomic_DNA"/>
</dbReference>
<accession>A0AB32ZUK7</accession>
<proteinExistence type="predicted"/>
<evidence type="ECO:0000313" key="1">
    <source>
        <dbReference type="EMBL" id="AFT73265.1"/>
    </source>
</evidence>
<reference evidence="2" key="1">
    <citation type="journal article" date="2012" name="Sci. Rep.">
        <title>Genomes of surface isolates of Alteromonas macleodii: the life of a widespread marine opportunistic copiotroph.</title>
        <authorList>
            <person name="Lopez-Perez M."/>
            <person name="Gonzaga A."/>
            <person name="Martin-Cuadrado A.B."/>
            <person name="Onyshchenko O."/>
            <person name="Ghavidel A."/>
            <person name="Ghai R."/>
            <person name="Rodriguez-Valera F."/>
        </authorList>
    </citation>
    <scope>NUCLEOTIDE SEQUENCE [LARGE SCALE GENOMIC DNA]</scope>
    <source>
        <strain evidence="2">English Channel 673</strain>
    </source>
</reference>
<name>A0AB32ZUK7_ALTME</name>
<dbReference type="AlphaFoldDB" id="A0AB32ZUK7"/>
<protein>
    <submittedName>
        <fullName evidence="1">Uncharacterized protein</fullName>
    </submittedName>
</protein>
<sequence>MDDELRLLQEKLHIVAERLSNFAPTKQNAEALRAEYRQLLSALKRFTPAA</sequence>
<organism evidence="1 2">
    <name type="scientific">Alteromonas macleodii (strain English Channel 673)</name>
    <dbReference type="NCBI Taxonomy" id="1004788"/>
    <lineage>
        <taxon>Bacteria</taxon>
        <taxon>Pseudomonadati</taxon>
        <taxon>Pseudomonadota</taxon>
        <taxon>Gammaproteobacteria</taxon>
        <taxon>Alteromonadales</taxon>
        <taxon>Alteromonadaceae</taxon>
        <taxon>Alteromonas/Salinimonas group</taxon>
        <taxon>Alteromonas</taxon>
    </lineage>
</organism>